<evidence type="ECO:0000313" key="1">
    <source>
        <dbReference type="EMBL" id="KAF9073895.1"/>
    </source>
</evidence>
<gene>
    <name evidence="1" type="ORF">BDP27DRAFT_241626</name>
</gene>
<protein>
    <submittedName>
        <fullName evidence="1">Uncharacterized protein</fullName>
    </submittedName>
</protein>
<proteinExistence type="predicted"/>
<evidence type="ECO:0000313" key="2">
    <source>
        <dbReference type="Proteomes" id="UP000772434"/>
    </source>
</evidence>
<dbReference type="AlphaFoldDB" id="A0A9P5Q465"/>
<dbReference type="EMBL" id="JADNRY010000015">
    <property type="protein sequence ID" value="KAF9073895.1"/>
    <property type="molecule type" value="Genomic_DNA"/>
</dbReference>
<sequence length="175" mass="19983">MITKAPCFFSSTYPHLYTPGVHAHVQSAGNCFPLHSVLPKRILCRGEEGRQTLSARVTATLLHIHSNTISISSVDHINYMYSPSAPSRHPSIFPSRFTFFLSSDPTRCRHPKRKLSISLPYVDSTSTILEIVVLFWSRRNCRCLLLITRFQNRSWNAFHQKKHSSLGSTEKELEL</sequence>
<organism evidence="1 2">
    <name type="scientific">Rhodocollybia butyracea</name>
    <dbReference type="NCBI Taxonomy" id="206335"/>
    <lineage>
        <taxon>Eukaryota</taxon>
        <taxon>Fungi</taxon>
        <taxon>Dikarya</taxon>
        <taxon>Basidiomycota</taxon>
        <taxon>Agaricomycotina</taxon>
        <taxon>Agaricomycetes</taxon>
        <taxon>Agaricomycetidae</taxon>
        <taxon>Agaricales</taxon>
        <taxon>Marasmiineae</taxon>
        <taxon>Omphalotaceae</taxon>
        <taxon>Rhodocollybia</taxon>
    </lineage>
</organism>
<comment type="caution">
    <text evidence="1">The sequence shown here is derived from an EMBL/GenBank/DDBJ whole genome shotgun (WGS) entry which is preliminary data.</text>
</comment>
<dbReference type="Proteomes" id="UP000772434">
    <property type="component" value="Unassembled WGS sequence"/>
</dbReference>
<reference evidence="1" key="1">
    <citation type="submission" date="2020-11" db="EMBL/GenBank/DDBJ databases">
        <authorList>
            <consortium name="DOE Joint Genome Institute"/>
            <person name="Ahrendt S."/>
            <person name="Riley R."/>
            <person name="Andreopoulos W."/>
            <person name="Labutti K."/>
            <person name="Pangilinan J."/>
            <person name="Ruiz-Duenas F.J."/>
            <person name="Barrasa J.M."/>
            <person name="Sanchez-Garcia M."/>
            <person name="Camarero S."/>
            <person name="Miyauchi S."/>
            <person name="Serrano A."/>
            <person name="Linde D."/>
            <person name="Babiker R."/>
            <person name="Drula E."/>
            <person name="Ayuso-Fernandez I."/>
            <person name="Pacheco R."/>
            <person name="Padilla G."/>
            <person name="Ferreira P."/>
            <person name="Barriuso J."/>
            <person name="Kellner H."/>
            <person name="Castanera R."/>
            <person name="Alfaro M."/>
            <person name="Ramirez L."/>
            <person name="Pisabarro A.G."/>
            <person name="Kuo A."/>
            <person name="Tritt A."/>
            <person name="Lipzen A."/>
            <person name="He G."/>
            <person name="Yan M."/>
            <person name="Ng V."/>
            <person name="Cullen D."/>
            <person name="Martin F."/>
            <person name="Rosso M.-N."/>
            <person name="Henrissat B."/>
            <person name="Hibbett D."/>
            <person name="Martinez A.T."/>
            <person name="Grigoriev I.V."/>
        </authorList>
    </citation>
    <scope>NUCLEOTIDE SEQUENCE</scope>
    <source>
        <strain evidence="1">AH 40177</strain>
    </source>
</reference>
<keyword evidence="2" id="KW-1185">Reference proteome</keyword>
<name>A0A9P5Q465_9AGAR</name>
<accession>A0A9P5Q465</accession>